<dbReference type="AlphaFoldDB" id="A0AAE1K1B3"/>
<evidence type="ECO:0000313" key="6">
    <source>
        <dbReference type="Proteomes" id="UP001293593"/>
    </source>
</evidence>
<proteinExistence type="predicted"/>
<dbReference type="Pfam" id="PF25014">
    <property type="entry name" value="NET2A"/>
    <property type="match status" value="1"/>
</dbReference>
<organism evidence="5 6">
    <name type="scientific">Acacia crassicarpa</name>
    <name type="common">northern wattle</name>
    <dbReference type="NCBI Taxonomy" id="499986"/>
    <lineage>
        <taxon>Eukaryota</taxon>
        <taxon>Viridiplantae</taxon>
        <taxon>Streptophyta</taxon>
        <taxon>Embryophyta</taxon>
        <taxon>Tracheophyta</taxon>
        <taxon>Spermatophyta</taxon>
        <taxon>Magnoliopsida</taxon>
        <taxon>eudicotyledons</taxon>
        <taxon>Gunneridae</taxon>
        <taxon>Pentapetalae</taxon>
        <taxon>rosids</taxon>
        <taxon>fabids</taxon>
        <taxon>Fabales</taxon>
        <taxon>Fabaceae</taxon>
        <taxon>Caesalpinioideae</taxon>
        <taxon>mimosoid clade</taxon>
        <taxon>Acacieae</taxon>
        <taxon>Acacia</taxon>
    </lineage>
</organism>
<feature type="compositionally biased region" description="Basic and acidic residues" evidence="3">
    <location>
        <begin position="473"/>
        <end position="494"/>
    </location>
</feature>
<feature type="compositionally biased region" description="Basic and acidic residues" evidence="3">
    <location>
        <begin position="306"/>
        <end position="319"/>
    </location>
</feature>
<keyword evidence="6" id="KW-1185">Reference proteome</keyword>
<feature type="compositionally biased region" description="Basic and acidic residues" evidence="3">
    <location>
        <begin position="506"/>
        <end position="516"/>
    </location>
</feature>
<dbReference type="PROSITE" id="PS51774">
    <property type="entry name" value="NAB"/>
    <property type="match status" value="1"/>
</dbReference>
<feature type="region of interest" description="Disordered" evidence="3">
    <location>
        <begin position="107"/>
        <end position="146"/>
    </location>
</feature>
<dbReference type="Pfam" id="PF24918">
    <property type="entry name" value="NET2A_C"/>
    <property type="match status" value="1"/>
</dbReference>
<keyword evidence="1 2" id="KW-0175">Coiled coil</keyword>
<accession>A0AAE1K1B3</accession>
<gene>
    <name evidence="5" type="ORF">QN277_004398</name>
</gene>
<dbReference type="InterPro" id="IPR056888">
    <property type="entry name" value="NET2A-D/KIP1-like_dom"/>
</dbReference>
<dbReference type="InterPro" id="IPR011684">
    <property type="entry name" value="NAB"/>
</dbReference>
<evidence type="ECO:0000313" key="5">
    <source>
        <dbReference type="EMBL" id="KAK4261395.1"/>
    </source>
</evidence>
<evidence type="ECO:0000256" key="3">
    <source>
        <dbReference type="SAM" id="MobiDB-lite"/>
    </source>
</evidence>
<feature type="compositionally biased region" description="Basic and acidic residues" evidence="3">
    <location>
        <begin position="675"/>
        <end position="688"/>
    </location>
</feature>
<evidence type="ECO:0000256" key="2">
    <source>
        <dbReference type="SAM" id="Coils"/>
    </source>
</evidence>
<feature type="region of interest" description="Disordered" evidence="3">
    <location>
        <begin position="299"/>
        <end position="330"/>
    </location>
</feature>
<evidence type="ECO:0000259" key="4">
    <source>
        <dbReference type="PROSITE" id="PS51774"/>
    </source>
</evidence>
<dbReference type="Proteomes" id="UP001293593">
    <property type="component" value="Unassembled WGS sequence"/>
</dbReference>
<comment type="caution">
    <text evidence="5">The sequence shown here is derived from an EMBL/GenBank/DDBJ whole genome shotgun (WGS) entry which is preliminary data.</text>
</comment>
<feature type="compositionally biased region" description="Polar residues" evidence="3">
    <location>
        <begin position="596"/>
        <end position="611"/>
    </location>
</feature>
<reference evidence="5" key="1">
    <citation type="submission" date="2023-10" db="EMBL/GenBank/DDBJ databases">
        <title>Chromosome-level genome of the transformable northern wattle, Acacia crassicarpa.</title>
        <authorList>
            <person name="Massaro I."/>
            <person name="Sinha N.R."/>
            <person name="Poethig S."/>
            <person name="Leichty A.R."/>
        </authorList>
    </citation>
    <scope>NUCLEOTIDE SEQUENCE</scope>
    <source>
        <strain evidence="5">Acra3RX</strain>
        <tissue evidence="5">Leaf</tissue>
    </source>
</reference>
<name>A0AAE1K1B3_9FABA</name>
<feature type="region of interest" description="Disordered" evidence="3">
    <location>
        <begin position="462"/>
        <end position="532"/>
    </location>
</feature>
<feature type="compositionally biased region" description="Basic and acidic residues" evidence="3">
    <location>
        <begin position="575"/>
        <end position="595"/>
    </location>
</feature>
<protein>
    <recommendedName>
        <fullName evidence="4">NAB domain-containing protein</fullName>
    </recommendedName>
</protein>
<feature type="coiled-coil region" evidence="2">
    <location>
        <begin position="178"/>
        <end position="274"/>
    </location>
</feature>
<feature type="region of interest" description="Disordered" evidence="3">
    <location>
        <begin position="570"/>
        <end position="624"/>
    </location>
</feature>
<dbReference type="InterPro" id="IPR056889">
    <property type="entry name" value="NET2A-D/KIP1-like_C"/>
</dbReference>
<feature type="region of interest" description="Disordered" evidence="3">
    <location>
        <begin position="665"/>
        <end position="696"/>
    </location>
</feature>
<dbReference type="EMBL" id="JAWXYG010000010">
    <property type="protein sequence ID" value="KAK4261395.1"/>
    <property type="molecule type" value="Genomic_DNA"/>
</dbReference>
<dbReference type="PANTHER" id="PTHR31631:SF0">
    <property type="entry name" value="PROTEIN NETWORKED 2D"/>
    <property type="match status" value="1"/>
</dbReference>
<feature type="domain" description="NAB" evidence="4">
    <location>
        <begin position="10"/>
        <end position="90"/>
    </location>
</feature>
<dbReference type="PANTHER" id="PTHR31631">
    <property type="entry name" value="PROTEIN NETWORKED 2D"/>
    <property type="match status" value="1"/>
</dbReference>
<dbReference type="GO" id="GO:0003779">
    <property type="term" value="F:actin binding"/>
    <property type="evidence" value="ECO:0007669"/>
    <property type="project" value="InterPro"/>
</dbReference>
<evidence type="ECO:0000256" key="1">
    <source>
        <dbReference type="ARBA" id="ARBA00023054"/>
    </source>
</evidence>
<dbReference type="Pfam" id="PF07765">
    <property type="entry name" value="KIP1"/>
    <property type="match status" value="1"/>
</dbReference>
<sequence>MLHRAASNAYSWWWASHIRTKQSKWLEQNLQDMEEKVQNTLKLIEEDGDSFARRAEMYYKKRPELIHFVEESYRAYRALAERYDHISTELQNANTTIASVCPDQVPFMEEDDDDASPRSPMSPRPPRKLPEVFKQPNIPKPPVRDFKSANPIGAKKLYSKKTSTGEAISKAPKSGLSKKEAFEEVDKLQKQILGLQTVKEFVKSTYDNAIATYWETEEQVKELQERVFSLQDELGEVTVIDDNEARRLMAEAALKSCQETLSRLQEKQEKAFNETRMESKKIKDIKKKFESFKDEFQYNPTNQNEARTKRDAKEVAETKDLDEEERMTQQRKDLQILQEKIKEHFEAGSHSSLSVAEMAEKIDELVNKVVSLETAVSSQTALVKRLRTEADELQSQIRALENDRANLINDKNNLDNHLRKMEEKMNGVQDLNQIVESQNMNLQTHFTEARCNLDHLSEKVQNLQQDDADDTDLTQRERKSLGKAEAKHEFKGEEAQNQDNVLLKDANLDNKHKVTDSVEDEEKSLTGSVEDDAKSKNKLMVAGSFKGDVKSDQELNVTVTHIMEEAHPVVNKMPSETKEKEETANHDSGDERTRDSLSANTEKMAESSSDSFENKQEIDAKSDQEVKATITHITEEALPEENKFPSQLKEHERTVNIECVDEKDRETLSTNAGKVAEESSKNQQEIEAKPNSMDSQNSLAFEAQEQPTSQEDEPNWQKLFMDGLQDKERVLLAEYTYTLRNFKDVKKKLAEMENKNQNSDFDTSLQLKELKRAIALKDEEIRYLRQKLELLQKSLEGNEEFMKFNLPMPPGNIDEILKIESSDSDGTSAIEEKFRMSIDKLLEENLEFWLKFSAIFTEIQKFDTTIKDLAKEASKVGEKLKASEGSTNAKYSLKSDARPIYKHLEEILTELTVWLGKSALLKEELKVRFQSLCDIQEEITVALKVSAEDDEFKFTSFQAAKFQGEILNMKQENNRVADELQAGHDHVTALQLEVEKVLEKLNEQFGLSTTNRPHASNLGSMNSRTRVPLRSFLFGDNPKKQKPSIFSFMALGMHRKYRSRPKSPL</sequence>
<feature type="compositionally biased region" description="Basic and acidic residues" evidence="3">
    <location>
        <begin position="612"/>
        <end position="624"/>
    </location>
</feature>